<organism evidence="1">
    <name type="scientific">Rhizophagus irregularis (strain DAOM 181602 / DAOM 197198 / MUCL 43194)</name>
    <name type="common">Arbuscular mycorrhizal fungus</name>
    <name type="synonym">Glomus intraradices</name>
    <dbReference type="NCBI Taxonomy" id="747089"/>
    <lineage>
        <taxon>Eukaryota</taxon>
        <taxon>Fungi</taxon>
        <taxon>Fungi incertae sedis</taxon>
        <taxon>Mucoromycota</taxon>
        <taxon>Glomeromycotina</taxon>
        <taxon>Glomeromycetes</taxon>
        <taxon>Glomerales</taxon>
        <taxon>Glomeraceae</taxon>
        <taxon>Rhizophagus</taxon>
    </lineage>
</organism>
<dbReference type="EMBL" id="KI281744">
    <property type="protein sequence ID" value="ESA15678.1"/>
    <property type="molecule type" value="Genomic_DNA"/>
</dbReference>
<feature type="non-terminal residue" evidence="1">
    <location>
        <position position="1"/>
    </location>
</feature>
<accession>U9UAT3</accession>
<reference evidence="1" key="1">
    <citation type="submission" date="2013-07" db="EMBL/GenBank/DDBJ databases">
        <title>The genome of an arbuscular mycorrhizal fungus provides insights into the evolution of the oldest plant symbiosis.</title>
        <authorList>
            <consortium name="DOE Joint Genome Institute"/>
            <person name="Tisserant E."/>
            <person name="Malbreil M."/>
            <person name="Kuo A."/>
            <person name="Kohler A."/>
            <person name="Symeonidi A."/>
            <person name="Balestrini R."/>
            <person name="Charron P."/>
            <person name="Duensing N."/>
            <person name="Frei-dit-Frey N."/>
            <person name="Gianinazzi-Pearson V."/>
            <person name="Gilbert B."/>
            <person name="Handa Y."/>
            <person name="Hijri M."/>
            <person name="Kaul R."/>
            <person name="Kawaguchi M."/>
            <person name="Krajinski F."/>
            <person name="Lammers P."/>
            <person name="Lapierre D."/>
            <person name="Masclaux F.G."/>
            <person name="Murat C."/>
            <person name="Morin E."/>
            <person name="Ndikumana S."/>
            <person name="Pagni M."/>
            <person name="Petitpierre D."/>
            <person name="Requena N."/>
            <person name="Rosikiewicz P."/>
            <person name="Riley R."/>
            <person name="Saito K."/>
            <person name="San Clemente H."/>
            <person name="Shapiro H."/>
            <person name="van Tuinen D."/>
            <person name="Becard G."/>
            <person name="Bonfante P."/>
            <person name="Paszkowski U."/>
            <person name="Shachar-Hill Y."/>
            <person name="Young J.P."/>
            <person name="Sanders I.R."/>
            <person name="Henrissat B."/>
            <person name="Rensing S.A."/>
            <person name="Grigoriev I.V."/>
            <person name="Corradi N."/>
            <person name="Roux C."/>
            <person name="Martin F."/>
        </authorList>
    </citation>
    <scope>NUCLEOTIDE SEQUENCE</scope>
    <source>
        <strain evidence="1">DAOM 197198</strain>
    </source>
</reference>
<evidence type="ECO:0000313" key="1">
    <source>
        <dbReference type="EMBL" id="ESA15678.1"/>
    </source>
</evidence>
<gene>
    <name evidence="1" type="ORF">GLOINDRAFT_94823</name>
</gene>
<name>U9UAT3_RHIID</name>
<dbReference type="HOGENOM" id="CLU_2055344_0_0_1"/>
<dbReference type="AlphaFoldDB" id="U9UAT3"/>
<proteinExistence type="predicted"/>
<sequence length="120" mass="14269">RGFRFDGYYRHLLCSDFRFMLAKSESAVRCIVSKSINLVWEIKAVSKSIVKILSCINQKIPTTIFIIIHNNYANLRSDSFELTKKSISNNNDFQWYKNFMPLLVNFFYKHRCKRAVMWIS</sequence>
<protein>
    <submittedName>
        <fullName evidence="1">Uncharacterized protein</fullName>
    </submittedName>
</protein>